<feature type="compositionally biased region" description="Low complexity" evidence="1">
    <location>
        <begin position="15"/>
        <end position="27"/>
    </location>
</feature>
<dbReference type="InterPro" id="IPR036770">
    <property type="entry name" value="Ankyrin_rpt-contain_sf"/>
</dbReference>
<feature type="region of interest" description="Disordered" evidence="1">
    <location>
        <begin position="1"/>
        <end position="27"/>
    </location>
</feature>
<organism evidence="2 3">
    <name type="scientific">Chaetoceros tenuissimus</name>
    <dbReference type="NCBI Taxonomy" id="426638"/>
    <lineage>
        <taxon>Eukaryota</taxon>
        <taxon>Sar</taxon>
        <taxon>Stramenopiles</taxon>
        <taxon>Ochrophyta</taxon>
        <taxon>Bacillariophyta</taxon>
        <taxon>Coscinodiscophyceae</taxon>
        <taxon>Chaetocerotophycidae</taxon>
        <taxon>Chaetocerotales</taxon>
        <taxon>Chaetocerotaceae</taxon>
        <taxon>Chaetoceros</taxon>
    </lineage>
</organism>
<evidence type="ECO:0008006" key="4">
    <source>
        <dbReference type="Google" id="ProtNLM"/>
    </source>
</evidence>
<sequence>MNNHISNKKQKTIDAPTSSPTASSPTSNQLFLPEDLLVHCLEFLNPNEYFFLGAVNKFIRMCYLKLRGDPSGKITSVKALLESESRFVCFTDFASSLPTGEQREELEFLSAAIMQEAVVENKVFAVDYLLRCLTKIDSFQDVKEMMLCCASTNASIDILQLFVDKGWKSNKEEVSMAAVNSQNLDVVRFVIDNGFPFGEQTVFEVIKSGNLRILEYFLEEKEVKCGDEEVLFALVTQQFESIRYMLNKGASYTPTLLAHFALIAEIQIPQDLEYIVGRTEVELG</sequence>
<name>A0AAD3DBC1_9STRA</name>
<dbReference type="SUPFAM" id="SSF140860">
    <property type="entry name" value="Pseudo ankyrin repeat-like"/>
    <property type="match status" value="1"/>
</dbReference>
<accession>A0AAD3DBC1</accession>
<dbReference type="Proteomes" id="UP001054902">
    <property type="component" value="Unassembled WGS sequence"/>
</dbReference>
<evidence type="ECO:0000256" key="1">
    <source>
        <dbReference type="SAM" id="MobiDB-lite"/>
    </source>
</evidence>
<gene>
    <name evidence="2" type="ORF">CTEN210_16716</name>
</gene>
<keyword evidence="3" id="KW-1185">Reference proteome</keyword>
<dbReference type="EMBL" id="BLLK01000069">
    <property type="protein sequence ID" value="GFH60240.1"/>
    <property type="molecule type" value="Genomic_DNA"/>
</dbReference>
<reference evidence="2 3" key="1">
    <citation type="journal article" date="2021" name="Sci. Rep.">
        <title>The genome of the diatom Chaetoceros tenuissimus carries an ancient integrated fragment of an extant virus.</title>
        <authorList>
            <person name="Hongo Y."/>
            <person name="Kimura K."/>
            <person name="Takaki Y."/>
            <person name="Yoshida Y."/>
            <person name="Baba S."/>
            <person name="Kobayashi G."/>
            <person name="Nagasaki K."/>
            <person name="Hano T."/>
            <person name="Tomaru Y."/>
        </authorList>
    </citation>
    <scope>NUCLEOTIDE SEQUENCE [LARGE SCALE GENOMIC DNA]</scope>
    <source>
        <strain evidence="2 3">NIES-3715</strain>
    </source>
</reference>
<proteinExistence type="predicted"/>
<protein>
    <recommendedName>
        <fullName evidence="4">F-box domain-containing protein</fullName>
    </recommendedName>
</protein>
<feature type="compositionally biased region" description="Basic residues" evidence="1">
    <location>
        <begin position="1"/>
        <end position="10"/>
    </location>
</feature>
<dbReference type="AlphaFoldDB" id="A0AAD3DBC1"/>
<evidence type="ECO:0000313" key="2">
    <source>
        <dbReference type="EMBL" id="GFH60240.1"/>
    </source>
</evidence>
<comment type="caution">
    <text evidence="2">The sequence shown here is derived from an EMBL/GenBank/DDBJ whole genome shotgun (WGS) entry which is preliminary data.</text>
</comment>
<dbReference type="Gene3D" id="1.25.40.20">
    <property type="entry name" value="Ankyrin repeat-containing domain"/>
    <property type="match status" value="1"/>
</dbReference>
<evidence type="ECO:0000313" key="3">
    <source>
        <dbReference type="Proteomes" id="UP001054902"/>
    </source>
</evidence>